<dbReference type="RefSeq" id="WP_093968954.1">
    <property type="nucleotide sequence ID" value="NZ_FXYE01000005.1"/>
</dbReference>
<dbReference type="GO" id="GO:0004617">
    <property type="term" value="F:phosphoglycerate dehydrogenase activity"/>
    <property type="evidence" value="ECO:0007669"/>
    <property type="project" value="UniProtKB-EC"/>
</dbReference>
<gene>
    <name evidence="7" type="primary">serA_2</name>
    <name evidence="7" type="ORF">COL8621_03794</name>
</gene>
<dbReference type="EMBL" id="FXYE01000005">
    <property type="protein sequence ID" value="SMX51263.1"/>
    <property type="molecule type" value="Genomic_DNA"/>
</dbReference>
<feature type="domain" description="D-isomer specific 2-hydroxyacid dehydrogenase catalytic" evidence="5">
    <location>
        <begin position="16"/>
        <end position="314"/>
    </location>
</feature>
<reference evidence="8" key="1">
    <citation type="submission" date="2017-05" db="EMBL/GenBank/DDBJ databases">
        <authorList>
            <person name="Rodrigo-Torres L."/>
            <person name="Arahal R. D."/>
            <person name="Lucena T."/>
        </authorList>
    </citation>
    <scope>NUCLEOTIDE SEQUENCE [LARGE SCALE GENOMIC DNA]</scope>
    <source>
        <strain evidence="8">CECT 8621</strain>
    </source>
</reference>
<keyword evidence="3" id="KW-0520">NAD</keyword>
<proteinExistence type="inferred from homology"/>
<name>A0A238L824_9RHOB</name>
<evidence type="ECO:0000313" key="8">
    <source>
        <dbReference type="Proteomes" id="UP000202922"/>
    </source>
</evidence>
<evidence type="ECO:0000256" key="3">
    <source>
        <dbReference type="ARBA" id="ARBA00023027"/>
    </source>
</evidence>
<evidence type="ECO:0000256" key="1">
    <source>
        <dbReference type="ARBA" id="ARBA00005854"/>
    </source>
</evidence>
<dbReference type="InterPro" id="IPR050857">
    <property type="entry name" value="D-2-hydroxyacid_DH"/>
</dbReference>
<feature type="domain" description="D-isomer specific 2-hydroxyacid dehydrogenase NAD-binding" evidence="6">
    <location>
        <begin position="112"/>
        <end position="287"/>
    </location>
</feature>
<dbReference type="AlphaFoldDB" id="A0A238L824"/>
<dbReference type="PANTHER" id="PTHR42789:SF1">
    <property type="entry name" value="D-ISOMER SPECIFIC 2-HYDROXYACID DEHYDROGENASE FAMILY PROTEIN (AFU_ORTHOLOGUE AFUA_6G10090)"/>
    <property type="match status" value="1"/>
</dbReference>
<evidence type="ECO:0000259" key="5">
    <source>
        <dbReference type="Pfam" id="PF00389"/>
    </source>
</evidence>
<dbReference type="EC" id="1.1.1.95" evidence="7"/>
<dbReference type="GO" id="GO:0051287">
    <property type="term" value="F:NAD binding"/>
    <property type="evidence" value="ECO:0007669"/>
    <property type="project" value="InterPro"/>
</dbReference>
<dbReference type="Gene3D" id="3.40.50.720">
    <property type="entry name" value="NAD(P)-binding Rossmann-like Domain"/>
    <property type="match status" value="2"/>
</dbReference>
<dbReference type="InterPro" id="IPR006140">
    <property type="entry name" value="D-isomer_DH_NAD-bd"/>
</dbReference>
<evidence type="ECO:0000259" key="6">
    <source>
        <dbReference type="Pfam" id="PF02826"/>
    </source>
</evidence>
<organism evidence="7 8">
    <name type="scientific">Actibacterium lipolyticum</name>
    <dbReference type="NCBI Taxonomy" id="1524263"/>
    <lineage>
        <taxon>Bacteria</taxon>
        <taxon>Pseudomonadati</taxon>
        <taxon>Pseudomonadota</taxon>
        <taxon>Alphaproteobacteria</taxon>
        <taxon>Rhodobacterales</taxon>
        <taxon>Roseobacteraceae</taxon>
        <taxon>Actibacterium</taxon>
    </lineage>
</organism>
<dbReference type="Proteomes" id="UP000202922">
    <property type="component" value="Unassembled WGS sequence"/>
</dbReference>
<sequence>MKVHILDDWFDTLRALPSFQRLNGHDVTIWNDHVEDIDVLADRLADADALVLFRERTAITAPLLARLPGLKLISQRSVYPHVDVPACTANGVLLSSNMSAAGPSVAASELTFGLMLASARQIPQQMANLRAGNWQLGVGQTLAGRRLGLYGYGRIGKQVAIYAKAFGMRVWWWGSDEGRARAAAAGEEVAPSRAAFFGESDFVSVHLRMNAATRGIITPDDLAAMKPSASFINTSRAGLVAPGALLAALNNGHPGRAAVDVYDQEPLTDPNDPLINHPSIIATPHIGFVTEDELDMQFGEIYDQINAFAAGGPTNMINPEVWDAG</sequence>
<dbReference type="SUPFAM" id="SSF52283">
    <property type="entry name" value="Formate/glycerate dehydrogenase catalytic domain-like"/>
    <property type="match status" value="1"/>
</dbReference>
<evidence type="ECO:0000313" key="7">
    <source>
        <dbReference type="EMBL" id="SMX51263.1"/>
    </source>
</evidence>
<keyword evidence="8" id="KW-1185">Reference proteome</keyword>
<dbReference type="InterPro" id="IPR006139">
    <property type="entry name" value="D-isomer_2_OHA_DH_cat_dom"/>
</dbReference>
<dbReference type="Pfam" id="PF02826">
    <property type="entry name" value="2-Hacid_dh_C"/>
    <property type="match status" value="1"/>
</dbReference>
<dbReference type="InterPro" id="IPR036291">
    <property type="entry name" value="NAD(P)-bd_dom_sf"/>
</dbReference>
<evidence type="ECO:0000256" key="2">
    <source>
        <dbReference type="ARBA" id="ARBA00023002"/>
    </source>
</evidence>
<comment type="similarity">
    <text evidence="1 4">Belongs to the D-isomer specific 2-hydroxyacid dehydrogenase family.</text>
</comment>
<dbReference type="SUPFAM" id="SSF51735">
    <property type="entry name" value="NAD(P)-binding Rossmann-fold domains"/>
    <property type="match status" value="1"/>
</dbReference>
<protein>
    <submittedName>
        <fullName evidence="7">D-3-phosphoglycerate dehydrogenase</fullName>
        <ecNumber evidence="7">1.1.1.95</ecNumber>
    </submittedName>
</protein>
<dbReference type="PANTHER" id="PTHR42789">
    <property type="entry name" value="D-ISOMER SPECIFIC 2-HYDROXYACID DEHYDROGENASE FAMILY PROTEIN (AFU_ORTHOLOGUE AFUA_6G10090)"/>
    <property type="match status" value="1"/>
</dbReference>
<dbReference type="Pfam" id="PF00389">
    <property type="entry name" value="2-Hacid_dh"/>
    <property type="match status" value="1"/>
</dbReference>
<accession>A0A238L824</accession>
<keyword evidence="2 4" id="KW-0560">Oxidoreductase</keyword>
<dbReference type="OrthoDB" id="9793626at2"/>
<evidence type="ECO:0000256" key="4">
    <source>
        <dbReference type="RuleBase" id="RU003719"/>
    </source>
</evidence>
<dbReference type="CDD" id="cd12169">
    <property type="entry name" value="PGDH_like_1"/>
    <property type="match status" value="1"/>
</dbReference>